<name>A0A923PME0_9BACT</name>
<comment type="caution">
    <text evidence="6">The sequence shown here is derived from an EMBL/GenBank/DDBJ whole genome shotgun (WGS) entry which is preliminary data.</text>
</comment>
<organism evidence="6 7">
    <name type="scientific">Neolewinella lacunae</name>
    <dbReference type="NCBI Taxonomy" id="1517758"/>
    <lineage>
        <taxon>Bacteria</taxon>
        <taxon>Pseudomonadati</taxon>
        <taxon>Bacteroidota</taxon>
        <taxon>Saprospiria</taxon>
        <taxon>Saprospirales</taxon>
        <taxon>Lewinellaceae</taxon>
        <taxon>Neolewinella</taxon>
    </lineage>
</organism>
<reference evidence="6" key="1">
    <citation type="submission" date="2020-08" db="EMBL/GenBank/DDBJ databases">
        <title>Lewinella bacteria from marine environments.</title>
        <authorList>
            <person name="Zhong Y."/>
        </authorList>
    </citation>
    <scope>NUCLEOTIDE SEQUENCE</scope>
    <source>
        <strain evidence="6">KCTC 42187</strain>
    </source>
</reference>
<keyword evidence="1 4" id="KW-0349">Heme</keyword>
<evidence type="ECO:0000256" key="4">
    <source>
        <dbReference type="PROSITE-ProRule" id="PRU00433"/>
    </source>
</evidence>
<evidence type="ECO:0000313" key="6">
    <source>
        <dbReference type="EMBL" id="MBC6995376.1"/>
    </source>
</evidence>
<evidence type="ECO:0000256" key="3">
    <source>
        <dbReference type="ARBA" id="ARBA00023004"/>
    </source>
</evidence>
<dbReference type="InterPro" id="IPR009056">
    <property type="entry name" value="Cyt_c-like_dom"/>
</dbReference>
<dbReference type="InterPro" id="IPR036909">
    <property type="entry name" value="Cyt_c-like_dom_sf"/>
</dbReference>
<dbReference type="Proteomes" id="UP000650081">
    <property type="component" value="Unassembled WGS sequence"/>
</dbReference>
<dbReference type="Pfam" id="PF00034">
    <property type="entry name" value="Cytochrom_C"/>
    <property type="match status" value="1"/>
</dbReference>
<keyword evidence="3 4" id="KW-0408">Iron</keyword>
<protein>
    <submittedName>
        <fullName evidence="6">C-type cytochrome</fullName>
    </submittedName>
</protein>
<dbReference type="PROSITE" id="PS51007">
    <property type="entry name" value="CYTC"/>
    <property type="match status" value="2"/>
</dbReference>
<dbReference type="EMBL" id="JACSIT010000135">
    <property type="protein sequence ID" value="MBC6995376.1"/>
    <property type="molecule type" value="Genomic_DNA"/>
</dbReference>
<evidence type="ECO:0000256" key="1">
    <source>
        <dbReference type="ARBA" id="ARBA00022617"/>
    </source>
</evidence>
<dbReference type="GO" id="GO:0020037">
    <property type="term" value="F:heme binding"/>
    <property type="evidence" value="ECO:0007669"/>
    <property type="project" value="InterPro"/>
</dbReference>
<feature type="domain" description="Cytochrome c" evidence="5">
    <location>
        <begin position="238"/>
        <end position="329"/>
    </location>
</feature>
<gene>
    <name evidence="6" type="ORF">H9S92_14475</name>
</gene>
<evidence type="ECO:0000313" key="7">
    <source>
        <dbReference type="Proteomes" id="UP000650081"/>
    </source>
</evidence>
<dbReference type="RefSeq" id="WP_187467410.1">
    <property type="nucleotide sequence ID" value="NZ_JACSIT010000135.1"/>
</dbReference>
<accession>A0A923PME0</accession>
<keyword evidence="2 4" id="KW-0479">Metal-binding</keyword>
<dbReference type="SUPFAM" id="SSF46626">
    <property type="entry name" value="Cytochrome c"/>
    <property type="match status" value="1"/>
</dbReference>
<proteinExistence type="predicted"/>
<feature type="domain" description="Cytochrome c" evidence="5">
    <location>
        <begin position="45"/>
        <end position="177"/>
    </location>
</feature>
<dbReference type="Gene3D" id="1.10.760.10">
    <property type="entry name" value="Cytochrome c-like domain"/>
    <property type="match status" value="1"/>
</dbReference>
<dbReference type="AlphaFoldDB" id="A0A923PME0"/>
<dbReference type="GO" id="GO:0046872">
    <property type="term" value="F:metal ion binding"/>
    <property type="evidence" value="ECO:0007669"/>
    <property type="project" value="UniProtKB-KW"/>
</dbReference>
<keyword evidence="7" id="KW-1185">Reference proteome</keyword>
<evidence type="ECO:0000256" key="2">
    <source>
        <dbReference type="ARBA" id="ARBA00022723"/>
    </source>
</evidence>
<evidence type="ECO:0000259" key="5">
    <source>
        <dbReference type="PROSITE" id="PS51007"/>
    </source>
</evidence>
<sequence length="331" mass="37294">MLLVLAVTLLLSAVEGSLVGSTPVASALRQLGEPAPAHYLPPNAESARKGREIVLEGRTTDAKGRRTDFVSKYYSCTSCHNIEREDPDLRFSDPEARLPYVKAKGIPFLQGSTFRGIVNRESWYNDDYVRKYGADKIGRAHGDLREAIQLCAVECSQGRPMEAWEIDAVLAYFWTLQFTLDDLGLGPTDLEKLNQGLAVPEQRDSLRQWLRSFYAQQSPAHFYDSPPSKQDGYPGLSGNPSRGKDLYELSCLHCHQAGGVSHYPLGNDQLSFRHLNKMIPKDSHFSLYQIIAYGTYAIPGHRPYMPHYPAERMSKQQVEDLRAYIELRAKK</sequence>
<dbReference type="GO" id="GO:0009055">
    <property type="term" value="F:electron transfer activity"/>
    <property type="evidence" value="ECO:0007669"/>
    <property type="project" value="InterPro"/>
</dbReference>